<evidence type="ECO:0000313" key="4">
    <source>
        <dbReference type="Proteomes" id="UP000184286"/>
    </source>
</evidence>
<dbReference type="OrthoDB" id="4828536at2"/>
<protein>
    <recommendedName>
        <fullName evidence="5">Membrane lipoprotein</fullName>
    </recommendedName>
</protein>
<dbReference type="STRING" id="114686.BM536_026270"/>
<proteinExistence type="predicted"/>
<gene>
    <name evidence="3" type="ORF">BM536_026270</name>
</gene>
<sequence>MMRTVRLLPALLLGPVLLTACGSERADEADPTELASRARALGIAPELVYATDAPGHSLAQQSVGVYGGDGFSATYVSQQKGTQVQLTVGRGTMTAATCERASGAEPSATPVTCARDGDAWYRSSGQWAEYAVPKKDFVIRVGGTNVPRDVLREAADHLHRPSSDELDTLLPSAPAGGEPVERGDLPPVGDGAPDNDVDAGG</sequence>
<evidence type="ECO:0000256" key="1">
    <source>
        <dbReference type="SAM" id="MobiDB-lite"/>
    </source>
</evidence>
<reference evidence="3 4" key="2">
    <citation type="submission" date="2017-02" db="EMBL/GenBank/DDBJ databases">
        <title>Draft genome sequence of Streptomyces phaeoluteigriseus type strain DSM41896.</title>
        <authorList>
            <person name="Salih T.S."/>
            <person name="Algora Gallardo L."/>
            <person name="Melo Santos T."/>
            <person name="Filgueira Martinez S."/>
            <person name="Herron P.R."/>
        </authorList>
    </citation>
    <scope>NUCLEOTIDE SEQUENCE [LARGE SCALE GENOMIC DNA]</scope>
    <source>
        <strain evidence="3 4">DSM 41896</strain>
    </source>
</reference>
<keyword evidence="2" id="KW-0732">Signal</keyword>
<dbReference type="AlphaFoldDB" id="A0A1V6MN97"/>
<dbReference type="RefSeq" id="WP_073492541.1">
    <property type="nucleotide sequence ID" value="NZ_MPOH02000016.1"/>
</dbReference>
<organism evidence="3 4">
    <name type="scientific">Streptomyces phaeoluteigriseus</name>
    <dbReference type="NCBI Taxonomy" id="114686"/>
    <lineage>
        <taxon>Bacteria</taxon>
        <taxon>Bacillati</taxon>
        <taxon>Actinomycetota</taxon>
        <taxon>Actinomycetes</taxon>
        <taxon>Kitasatosporales</taxon>
        <taxon>Streptomycetaceae</taxon>
        <taxon>Streptomyces</taxon>
        <taxon>Streptomyces aurantiacus group</taxon>
    </lineage>
</organism>
<feature type="signal peptide" evidence="2">
    <location>
        <begin position="1"/>
        <end position="26"/>
    </location>
</feature>
<dbReference type="EMBL" id="MPOH02000016">
    <property type="protein sequence ID" value="OQD53773.1"/>
    <property type="molecule type" value="Genomic_DNA"/>
</dbReference>
<accession>A0A1V6MN97</accession>
<dbReference type="PROSITE" id="PS51257">
    <property type="entry name" value="PROKAR_LIPOPROTEIN"/>
    <property type="match status" value="1"/>
</dbReference>
<evidence type="ECO:0008006" key="5">
    <source>
        <dbReference type="Google" id="ProtNLM"/>
    </source>
</evidence>
<evidence type="ECO:0000256" key="2">
    <source>
        <dbReference type="SAM" id="SignalP"/>
    </source>
</evidence>
<dbReference type="Proteomes" id="UP000184286">
    <property type="component" value="Unassembled WGS sequence"/>
</dbReference>
<reference evidence="4" key="1">
    <citation type="submission" date="2016-11" db="EMBL/GenBank/DDBJ databases">
        <authorList>
            <person name="Schniete J.K."/>
            <person name="Salih T."/>
            <person name="Algora Gallardo L."/>
            <person name="Martinez Fernandez S."/>
            <person name="Herron P.R."/>
        </authorList>
    </citation>
    <scope>NUCLEOTIDE SEQUENCE [LARGE SCALE GENOMIC DNA]</scope>
    <source>
        <strain evidence="4">DSM 41896</strain>
    </source>
</reference>
<name>A0A1V6MN97_9ACTN</name>
<comment type="caution">
    <text evidence="3">The sequence shown here is derived from an EMBL/GenBank/DDBJ whole genome shotgun (WGS) entry which is preliminary data.</text>
</comment>
<feature type="chain" id="PRO_5039277312" description="Membrane lipoprotein" evidence="2">
    <location>
        <begin position="27"/>
        <end position="201"/>
    </location>
</feature>
<feature type="region of interest" description="Disordered" evidence="1">
    <location>
        <begin position="158"/>
        <end position="201"/>
    </location>
</feature>
<evidence type="ECO:0000313" key="3">
    <source>
        <dbReference type="EMBL" id="OQD53773.1"/>
    </source>
</evidence>